<name>A0A4Y2HFT4_ARAVE</name>
<feature type="region of interest" description="Disordered" evidence="1">
    <location>
        <begin position="253"/>
        <end position="287"/>
    </location>
</feature>
<dbReference type="AlphaFoldDB" id="A0A4Y2HFT4"/>
<reference evidence="2 3" key="1">
    <citation type="journal article" date="2019" name="Sci. Rep.">
        <title>Orb-weaving spider Araneus ventricosus genome elucidates the spidroin gene catalogue.</title>
        <authorList>
            <person name="Kono N."/>
            <person name="Nakamura H."/>
            <person name="Ohtoshi R."/>
            <person name="Moran D.A.P."/>
            <person name="Shinohara A."/>
            <person name="Yoshida Y."/>
            <person name="Fujiwara M."/>
            <person name="Mori M."/>
            <person name="Tomita M."/>
            <person name="Arakawa K."/>
        </authorList>
    </citation>
    <scope>NUCLEOTIDE SEQUENCE [LARGE SCALE GENOMIC DNA]</scope>
</reference>
<evidence type="ECO:0000256" key="1">
    <source>
        <dbReference type="SAM" id="MobiDB-lite"/>
    </source>
</evidence>
<protein>
    <submittedName>
        <fullName evidence="2">Uncharacterized protein</fullName>
    </submittedName>
</protein>
<sequence>MPPKMLLNMMMYHQRLQRHIIMELDAVSTGKYTNKDELNAGIQKLRQKIGEWHNFNLHHSQSDDRTSIKIIGKYNKCPRVNGYDSKFELDDNENNYSDFSSAESIVSDKDEINDVKADINPCNDIVEKASNSKDNPMEIEHSIKNVNPTDINTNDNSDDIKNNGIGDDHINSVIVNNCDAINKSKGKMPDPNANENVMNIDPPVSNVNNMGNDGYQTQGRKRGRVPSNETIPSKKLTRSNSLLLQNKFNVFANLPDSGSNQDQTNEVSQTKTPQIPPVTMKKPVNYR</sequence>
<evidence type="ECO:0000313" key="3">
    <source>
        <dbReference type="Proteomes" id="UP000499080"/>
    </source>
</evidence>
<proteinExistence type="predicted"/>
<feature type="compositionally biased region" description="Polar residues" evidence="1">
    <location>
        <begin position="256"/>
        <end position="273"/>
    </location>
</feature>
<dbReference type="Proteomes" id="UP000499080">
    <property type="component" value="Unassembled WGS sequence"/>
</dbReference>
<dbReference type="EMBL" id="BGPR01001914">
    <property type="protein sequence ID" value="GBM64172.1"/>
    <property type="molecule type" value="Genomic_DNA"/>
</dbReference>
<evidence type="ECO:0000313" key="2">
    <source>
        <dbReference type="EMBL" id="GBM64172.1"/>
    </source>
</evidence>
<comment type="caution">
    <text evidence="2">The sequence shown here is derived from an EMBL/GenBank/DDBJ whole genome shotgun (WGS) entry which is preliminary data.</text>
</comment>
<keyword evidence="3" id="KW-1185">Reference proteome</keyword>
<organism evidence="2 3">
    <name type="scientific">Araneus ventricosus</name>
    <name type="common">Orbweaver spider</name>
    <name type="synonym">Epeira ventricosa</name>
    <dbReference type="NCBI Taxonomy" id="182803"/>
    <lineage>
        <taxon>Eukaryota</taxon>
        <taxon>Metazoa</taxon>
        <taxon>Ecdysozoa</taxon>
        <taxon>Arthropoda</taxon>
        <taxon>Chelicerata</taxon>
        <taxon>Arachnida</taxon>
        <taxon>Araneae</taxon>
        <taxon>Araneomorphae</taxon>
        <taxon>Entelegynae</taxon>
        <taxon>Araneoidea</taxon>
        <taxon>Araneidae</taxon>
        <taxon>Araneus</taxon>
    </lineage>
</organism>
<accession>A0A4Y2HFT4</accession>
<gene>
    <name evidence="2" type="ORF">AVEN_89026_1</name>
</gene>